<dbReference type="OrthoDB" id="775571at2759"/>
<dbReference type="Proteomes" id="UP000054549">
    <property type="component" value="Unassembled WGS sequence"/>
</dbReference>
<evidence type="ECO:0000256" key="6">
    <source>
        <dbReference type="SAM" id="MobiDB-lite"/>
    </source>
</evidence>
<organism evidence="8 9">
    <name type="scientific">Amanita muscaria (strain Koide BX008)</name>
    <dbReference type="NCBI Taxonomy" id="946122"/>
    <lineage>
        <taxon>Eukaryota</taxon>
        <taxon>Fungi</taxon>
        <taxon>Dikarya</taxon>
        <taxon>Basidiomycota</taxon>
        <taxon>Agaricomycotina</taxon>
        <taxon>Agaricomycetes</taxon>
        <taxon>Agaricomycetidae</taxon>
        <taxon>Agaricales</taxon>
        <taxon>Pluteineae</taxon>
        <taxon>Amanitaceae</taxon>
        <taxon>Amanita</taxon>
    </lineage>
</organism>
<evidence type="ECO:0000313" key="8">
    <source>
        <dbReference type="EMBL" id="KIL66358.1"/>
    </source>
</evidence>
<dbReference type="GO" id="GO:0051225">
    <property type="term" value="P:spindle assembly"/>
    <property type="evidence" value="ECO:0007669"/>
    <property type="project" value="TreeGrafter"/>
</dbReference>
<evidence type="ECO:0000256" key="4">
    <source>
        <dbReference type="ARBA" id="ARBA00023212"/>
    </source>
</evidence>
<keyword evidence="2 5" id="KW-0963">Cytoplasm</keyword>
<dbReference type="GO" id="GO:0000930">
    <property type="term" value="C:gamma-tubulin complex"/>
    <property type="evidence" value="ECO:0007669"/>
    <property type="project" value="TreeGrafter"/>
</dbReference>
<keyword evidence="9" id="KW-1185">Reference proteome</keyword>
<dbReference type="Gene3D" id="1.20.120.1900">
    <property type="entry name" value="Gamma-tubulin complex, C-terminal domain"/>
    <property type="match status" value="1"/>
</dbReference>
<dbReference type="GO" id="GO:0000922">
    <property type="term" value="C:spindle pole"/>
    <property type="evidence" value="ECO:0007669"/>
    <property type="project" value="InterPro"/>
</dbReference>
<dbReference type="GO" id="GO:0031122">
    <property type="term" value="P:cytoplasmic microtubule organization"/>
    <property type="evidence" value="ECO:0007669"/>
    <property type="project" value="TreeGrafter"/>
</dbReference>
<dbReference type="GO" id="GO:0007020">
    <property type="term" value="P:microtubule nucleation"/>
    <property type="evidence" value="ECO:0007669"/>
    <property type="project" value="InterPro"/>
</dbReference>
<dbReference type="InParanoid" id="A0A0C2XBX5"/>
<proteinExistence type="inferred from homology"/>
<dbReference type="Pfam" id="PF04130">
    <property type="entry name" value="GCP_C_terminal"/>
    <property type="match status" value="1"/>
</dbReference>
<comment type="subcellular location">
    <subcellularLocation>
        <location evidence="5">Cytoplasm</location>
        <location evidence="5">Cytoskeleton</location>
        <location evidence="5">Microtubule organizing center</location>
    </subcellularLocation>
</comment>
<feature type="domain" description="Gamma tubulin complex component C-terminal" evidence="7">
    <location>
        <begin position="583"/>
        <end position="990"/>
    </location>
</feature>
<gene>
    <name evidence="8" type="ORF">M378DRAFT_75278</name>
</gene>
<feature type="region of interest" description="Disordered" evidence="6">
    <location>
        <begin position="52"/>
        <end position="71"/>
    </location>
</feature>
<name>A0A0C2XBX5_AMAMK</name>
<dbReference type="GO" id="GO:0005816">
    <property type="term" value="C:spindle pole body"/>
    <property type="evidence" value="ECO:0007669"/>
    <property type="project" value="UniProtKB-ARBA"/>
</dbReference>
<evidence type="ECO:0000256" key="3">
    <source>
        <dbReference type="ARBA" id="ARBA00022701"/>
    </source>
</evidence>
<sequence>MDFRSFFSNVNDLKIDSFFVPEHTDDVLPELEPLFSIPALPEKPHNPILDSLNGSGNDGIQTNKTSSPPRIRTDILPPELAILTEPSTDPALDHPLGLWHSALLSKRLPENQALFWDKMCSGIQWDKPSSTPFISEQDGLVYSIARHQLQDSLRVTSETDRIYLSQAEFLSALRSTVLGTSSTYHVWDAKQECFVHINATEGRQSCLIVDGKDEVICRSVIQRFLTIGTLLRRLETLLDTLRTRSAQEGPTIHAFSHSMSTILAYLRDEISRCSTDAAVQNQHLSATWAQYALYEEILVALSSFYGRSEHVSPENYPLLESTPIPLLNSIHNELELHIERHSPRILKSIFAFMLTNTCQDYLREISHTVGYGVVYVKKSTRVVGELPDQYGTDGIKEEEETNDIFEAIQKLGTEFPSFFPSELVGVLPAAQKSLVLLQEAQPEHPVLVTPEGQELIHWFWTEDETSAAWNQAVGKPWTHGLGSQPKMEEGAQTSILYKPELAEFRIFDQEPGFYDGPSTLKSENIALAAFRAFVDKFPDELPSITPTLSRLSSLVFSRLVEHASKLSNTLLSVFLSSGGNLNLRAHLELLRSFLLVTSPAFESRLSAALFSDAEEYELDTKSNRMSFHSLRRRRTRKVVTGTQPWAVGLAPALLEDETWPPEGTDLGFSLRTVIVDSIGRSADESADERDKVSEEAEYRLGFAIRDLPAGSGKEKWLNPLCTALDFLYMDYKPPRALEILITPEILHKYQRMFAFILRLMRVTHAIKAVYRMSRSSSKPLFETLVNFRKLMLHFRFVADSFISNLSAYVFDTAIGGNFDPFVQRLAATALVASSPSETLSRAVSSTSSAALHLHPGTERFSDVFSLSQSHSELLDNILSACLLRSGQRQVGDILRQALELVLEFSVVIGELHRGRLKEYEAGPMVQDLFSQFRSKMTVFTRVLKELAEKTGGNASTRIVGDEAQEGHRRATGGMEALSHLMIRLDLGEWWTSVG</sequence>
<dbReference type="GO" id="GO:0043015">
    <property type="term" value="F:gamma-tubulin binding"/>
    <property type="evidence" value="ECO:0007669"/>
    <property type="project" value="InterPro"/>
</dbReference>
<comment type="similarity">
    <text evidence="1 5">Belongs to the TUBGCP family.</text>
</comment>
<reference evidence="8 9" key="1">
    <citation type="submission" date="2014-04" db="EMBL/GenBank/DDBJ databases">
        <title>Evolutionary Origins and Diversification of the Mycorrhizal Mutualists.</title>
        <authorList>
            <consortium name="DOE Joint Genome Institute"/>
            <consortium name="Mycorrhizal Genomics Consortium"/>
            <person name="Kohler A."/>
            <person name="Kuo A."/>
            <person name="Nagy L.G."/>
            <person name="Floudas D."/>
            <person name="Copeland A."/>
            <person name="Barry K.W."/>
            <person name="Cichocki N."/>
            <person name="Veneault-Fourrey C."/>
            <person name="LaButti K."/>
            <person name="Lindquist E.A."/>
            <person name="Lipzen A."/>
            <person name="Lundell T."/>
            <person name="Morin E."/>
            <person name="Murat C."/>
            <person name="Riley R."/>
            <person name="Ohm R."/>
            <person name="Sun H."/>
            <person name="Tunlid A."/>
            <person name="Henrissat B."/>
            <person name="Grigoriev I.V."/>
            <person name="Hibbett D.S."/>
            <person name="Martin F."/>
        </authorList>
    </citation>
    <scope>NUCLEOTIDE SEQUENCE [LARGE SCALE GENOMIC DNA]</scope>
    <source>
        <strain evidence="8 9">Koide BX008</strain>
    </source>
</reference>
<dbReference type="PANTHER" id="PTHR19302:SF70">
    <property type="entry name" value="GAMMA-TUBULIN COMPLEX COMPONENT 6"/>
    <property type="match status" value="1"/>
</dbReference>
<dbReference type="InterPro" id="IPR007259">
    <property type="entry name" value="GCP"/>
</dbReference>
<accession>A0A0C2XBX5</accession>
<dbReference type="STRING" id="946122.A0A0C2XBX5"/>
<evidence type="ECO:0000313" key="9">
    <source>
        <dbReference type="Proteomes" id="UP000054549"/>
    </source>
</evidence>
<evidence type="ECO:0000259" key="7">
    <source>
        <dbReference type="Pfam" id="PF04130"/>
    </source>
</evidence>
<dbReference type="InterPro" id="IPR042241">
    <property type="entry name" value="GCP_C_sf"/>
</dbReference>
<dbReference type="EMBL" id="KN818236">
    <property type="protein sequence ID" value="KIL66358.1"/>
    <property type="molecule type" value="Genomic_DNA"/>
</dbReference>
<dbReference type="GO" id="GO:0051011">
    <property type="term" value="F:microtubule minus-end binding"/>
    <property type="evidence" value="ECO:0007669"/>
    <property type="project" value="TreeGrafter"/>
</dbReference>
<dbReference type="AlphaFoldDB" id="A0A0C2XBX5"/>
<evidence type="ECO:0000256" key="5">
    <source>
        <dbReference type="RuleBase" id="RU363050"/>
    </source>
</evidence>
<dbReference type="PANTHER" id="PTHR19302">
    <property type="entry name" value="GAMMA TUBULIN COMPLEX PROTEIN"/>
    <property type="match status" value="1"/>
</dbReference>
<keyword evidence="3 5" id="KW-0493">Microtubule</keyword>
<dbReference type="HOGENOM" id="CLU_011863_1_0_1"/>
<feature type="compositionally biased region" description="Polar residues" evidence="6">
    <location>
        <begin position="52"/>
        <end position="68"/>
    </location>
</feature>
<keyword evidence="4 5" id="KW-0206">Cytoskeleton</keyword>
<dbReference type="GO" id="GO:0005874">
    <property type="term" value="C:microtubule"/>
    <property type="evidence" value="ECO:0007669"/>
    <property type="project" value="UniProtKB-KW"/>
</dbReference>
<dbReference type="GO" id="GO:0051321">
    <property type="term" value="P:meiotic cell cycle"/>
    <property type="evidence" value="ECO:0007669"/>
    <property type="project" value="TreeGrafter"/>
</dbReference>
<protein>
    <recommendedName>
        <fullName evidence="5">Spindle pole body component</fullName>
    </recommendedName>
</protein>
<dbReference type="InterPro" id="IPR040457">
    <property type="entry name" value="GCP_C"/>
</dbReference>
<evidence type="ECO:0000256" key="2">
    <source>
        <dbReference type="ARBA" id="ARBA00022490"/>
    </source>
</evidence>
<dbReference type="GO" id="GO:0000278">
    <property type="term" value="P:mitotic cell cycle"/>
    <property type="evidence" value="ECO:0007669"/>
    <property type="project" value="TreeGrafter"/>
</dbReference>
<evidence type="ECO:0000256" key="1">
    <source>
        <dbReference type="ARBA" id="ARBA00010337"/>
    </source>
</evidence>